<evidence type="ECO:0000259" key="6">
    <source>
        <dbReference type="PROSITE" id="PS50850"/>
    </source>
</evidence>
<dbReference type="Proteomes" id="UP000267096">
    <property type="component" value="Unassembled WGS sequence"/>
</dbReference>
<keyword evidence="3 5" id="KW-1133">Transmembrane helix</keyword>
<evidence type="ECO:0000313" key="8">
    <source>
        <dbReference type="Proteomes" id="UP000267096"/>
    </source>
</evidence>
<evidence type="ECO:0000256" key="3">
    <source>
        <dbReference type="ARBA" id="ARBA00022989"/>
    </source>
</evidence>
<dbReference type="InterPro" id="IPR036259">
    <property type="entry name" value="MFS_trans_sf"/>
</dbReference>
<comment type="subcellular location">
    <subcellularLocation>
        <location evidence="1">Membrane</location>
        <topology evidence="1">Multi-pass membrane protein</topology>
    </subcellularLocation>
</comment>
<evidence type="ECO:0000256" key="5">
    <source>
        <dbReference type="SAM" id="Phobius"/>
    </source>
</evidence>
<dbReference type="Pfam" id="PF00083">
    <property type="entry name" value="Sugar_tr"/>
    <property type="match status" value="1"/>
</dbReference>
<keyword evidence="8" id="KW-1185">Reference proteome</keyword>
<feature type="domain" description="Major facilitator superfamily (MFS) profile" evidence="6">
    <location>
        <begin position="1"/>
        <end position="72"/>
    </location>
</feature>
<proteinExistence type="predicted"/>
<evidence type="ECO:0000256" key="1">
    <source>
        <dbReference type="ARBA" id="ARBA00004141"/>
    </source>
</evidence>
<reference evidence="7 8" key="2">
    <citation type="submission" date="2018-11" db="EMBL/GenBank/DDBJ databases">
        <authorList>
            <consortium name="Pathogen Informatics"/>
        </authorList>
    </citation>
    <scope>NUCLEOTIDE SEQUENCE [LARGE SCALE GENOMIC DNA]</scope>
</reference>
<name>A0A0M3KJR8_ANISI</name>
<sequence>MLSEFVCQQDHLFSTIASILPIVTLSGNFLAGHISDHFGRKWLMIAGITIEMCCGIAESLAPRLAAGNLGLD</sequence>
<gene>
    <name evidence="7" type="ORF">ASIM_LOCUS20616</name>
</gene>
<evidence type="ECO:0000313" key="7">
    <source>
        <dbReference type="EMBL" id="VDK78410.1"/>
    </source>
</evidence>
<dbReference type="EMBL" id="UYRR01040127">
    <property type="protein sequence ID" value="VDK78410.1"/>
    <property type="molecule type" value="Genomic_DNA"/>
</dbReference>
<dbReference type="SUPFAM" id="SSF103473">
    <property type="entry name" value="MFS general substrate transporter"/>
    <property type="match status" value="1"/>
</dbReference>
<dbReference type="WBParaSite" id="ASIM_0002124401-mRNA-1">
    <property type="protein sequence ID" value="ASIM_0002124401-mRNA-1"/>
    <property type="gene ID" value="ASIM_0002124401"/>
</dbReference>
<dbReference type="OrthoDB" id="3936150at2759"/>
<keyword evidence="4 5" id="KW-0472">Membrane</keyword>
<dbReference type="GO" id="GO:0016020">
    <property type="term" value="C:membrane"/>
    <property type="evidence" value="ECO:0007669"/>
    <property type="project" value="UniProtKB-SubCell"/>
</dbReference>
<evidence type="ECO:0000256" key="2">
    <source>
        <dbReference type="ARBA" id="ARBA00022692"/>
    </source>
</evidence>
<protein>
    <submittedName>
        <fullName evidence="9">MFS domain-containing protein</fullName>
    </submittedName>
</protein>
<dbReference type="InterPro" id="IPR020846">
    <property type="entry name" value="MFS_dom"/>
</dbReference>
<dbReference type="Gene3D" id="1.20.1250.20">
    <property type="entry name" value="MFS general substrate transporter like domains"/>
    <property type="match status" value="1"/>
</dbReference>
<organism evidence="9">
    <name type="scientific">Anisakis simplex</name>
    <name type="common">Herring worm</name>
    <dbReference type="NCBI Taxonomy" id="6269"/>
    <lineage>
        <taxon>Eukaryota</taxon>
        <taxon>Metazoa</taxon>
        <taxon>Ecdysozoa</taxon>
        <taxon>Nematoda</taxon>
        <taxon>Chromadorea</taxon>
        <taxon>Rhabditida</taxon>
        <taxon>Spirurina</taxon>
        <taxon>Ascaridomorpha</taxon>
        <taxon>Ascaridoidea</taxon>
        <taxon>Anisakidae</taxon>
        <taxon>Anisakis</taxon>
        <taxon>Anisakis simplex complex</taxon>
    </lineage>
</organism>
<feature type="transmembrane region" description="Helical" evidence="5">
    <location>
        <begin position="12"/>
        <end position="30"/>
    </location>
</feature>
<dbReference type="GO" id="GO:0022857">
    <property type="term" value="F:transmembrane transporter activity"/>
    <property type="evidence" value="ECO:0007669"/>
    <property type="project" value="InterPro"/>
</dbReference>
<evidence type="ECO:0000313" key="9">
    <source>
        <dbReference type="WBParaSite" id="ASIM_0002124401-mRNA-1"/>
    </source>
</evidence>
<dbReference type="AlphaFoldDB" id="A0A0M3KJR8"/>
<accession>A0A0M3KJR8</accession>
<dbReference type="InterPro" id="IPR005828">
    <property type="entry name" value="MFS_sugar_transport-like"/>
</dbReference>
<reference evidence="9" key="1">
    <citation type="submission" date="2017-02" db="UniProtKB">
        <authorList>
            <consortium name="WormBaseParasite"/>
        </authorList>
    </citation>
    <scope>IDENTIFICATION</scope>
</reference>
<keyword evidence="2 5" id="KW-0812">Transmembrane</keyword>
<evidence type="ECO:0000256" key="4">
    <source>
        <dbReference type="ARBA" id="ARBA00023136"/>
    </source>
</evidence>
<dbReference type="PROSITE" id="PS50850">
    <property type="entry name" value="MFS"/>
    <property type="match status" value="1"/>
</dbReference>